<evidence type="ECO:0000313" key="2">
    <source>
        <dbReference type="Proteomes" id="UP000095649"/>
    </source>
</evidence>
<reference evidence="1 2" key="1">
    <citation type="submission" date="2015-09" db="EMBL/GenBank/DDBJ databases">
        <authorList>
            <consortium name="Pathogen Informatics"/>
        </authorList>
    </citation>
    <scope>NUCLEOTIDE SEQUENCE [LARGE SCALE GENOMIC DNA]</scope>
    <source>
        <strain evidence="1 2">2789STDY5834970</strain>
    </source>
</reference>
<evidence type="ECO:0000313" key="1">
    <source>
        <dbReference type="EMBL" id="CUM92438.1"/>
    </source>
</evidence>
<gene>
    <name evidence="1" type="ORF">ERS852582_01156</name>
</gene>
<dbReference type="InterPro" id="IPR017853">
    <property type="entry name" value="GH"/>
</dbReference>
<evidence type="ECO:0008006" key="3">
    <source>
        <dbReference type="Google" id="ProtNLM"/>
    </source>
</evidence>
<dbReference type="EMBL" id="CYXN01000006">
    <property type="protein sequence ID" value="CUM92438.1"/>
    <property type="molecule type" value="Genomic_DNA"/>
</dbReference>
<protein>
    <recommendedName>
        <fullName evidence="3">1,4-beta-xylanase</fullName>
    </recommendedName>
</protein>
<dbReference type="Gene3D" id="3.20.20.80">
    <property type="entry name" value="Glycosidases"/>
    <property type="match status" value="1"/>
</dbReference>
<accession>A0A173STF8</accession>
<sequence>MELEHNFYGVNFAPFPHRGMLSSENAHRSMTAMVEATAANWVILSPSGIQSGPYSEEIDWRTDATPTDEELCGAIRFAKQLGLQVALKPTVNCANGVWRARISFFDHDVPCETQWSGWFANYTAFQTHYAALAEAEGCGLFLTGCEMTMTEHREAEWRALIAAVRQQYHGPVSYNCDKYGEDHVNWWDAVDCIASSGYYPLKDWENQLDRIEAVSRKYKKPVLFSEAGCMNITGSSAVPNNWELKGTQNDLEQADWYEAMFSACAKRPWVMGFGVWDWPADTRAVSAYAVSGRPAAKIIHSAYQGGVLE</sequence>
<dbReference type="SUPFAM" id="SSF51445">
    <property type="entry name" value="(Trans)glycosidases"/>
    <property type="match status" value="1"/>
</dbReference>
<dbReference type="Proteomes" id="UP000095649">
    <property type="component" value="Unassembled WGS sequence"/>
</dbReference>
<name>A0A173STF8_9FIRM</name>
<dbReference type="AlphaFoldDB" id="A0A173STF8"/>
<dbReference type="Pfam" id="PF22612">
    <property type="entry name" value="GH113"/>
    <property type="match status" value="1"/>
</dbReference>
<dbReference type="RefSeq" id="WP_055185733.1">
    <property type="nucleotide sequence ID" value="NZ_CYXN01000006.1"/>
</dbReference>
<dbReference type="InterPro" id="IPR055151">
    <property type="entry name" value="GH113"/>
</dbReference>
<proteinExistence type="predicted"/>
<dbReference type="OrthoDB" id="9773531at2"/>
<organism evidence="1 2">
    <name type="scientific">Faecalibacterium prausnitzii</name>
    <dbReference type="NCBI Taxonomy" id="853"/>
    <lineage>
        <taxon>Bacteria</taxon>
        <taxon>Bacillati</taxon>
        <taxon>Bacillota</taxon>
        <taxon>Clostridia</taxon>
        <taxon>Eubacteriales</taxon>
        <taxon>Oscillospiraceae</taxon>
        <taxon>Faecalibacterium</taxon>
    </lineage>
</organism>